<evidence type="ECO:0000313" key="1">
    <source>
        <dbReference type="EMBL" id="MCW6038098.1"/>
    </source>
</evidence>
<evidence type="ECO:0000313" key="2">
    <source>
        <dbReference type="Proteomes" id="UP001526426"/>
    </source>
</evidence>
<reference evidence="1 2" key="1">
    <citation type="submission" date="2021-08" db="EMBL/GenBank/DDBJ databases">
        <title>Draft genome sequence of Spirulina subsalsa with high tolerance to salinity and hype-accumulation of phycocyanin.</title>
        <authorList>
            <person name="Pei H."/>
            <person name="Jiang L."/>
        </authorList>
    </citation>
    <scope>NUCLEOTIDE SEQUENCE [LARGE SCALE GENOMIC DNA]</scope>
    <source>
        <strain evidence="1 2">FACHB-351</strain>
    </source>
</reference>
<dbReference type="RefSeq" id="WP_017305448.1">
    <property type="nucleotide sequence ID" value="NZ_JAIHOM010000109.1"/>
</dbReference>
<proteinExistence type="predicted"/>
<dbReference type="Pfam" id="PF06841">
    <property type="entry name" value="Phage_T4_gp19"/>
    <property type="match status" value="1"/>
</dbReference>
<dbReference type="PANTHER" id="PTHR38009:SF1">
    <property type="entry name" value="CONSERVED HYPOTHETICAL PHAGE TAIL PROTEIN"/>
    <property type="match status" value="1"/>
</dbReference>
<keyword evidence="2" id="KW-1185">Reference proteome</keyword>
<dbReference type="Proteomes" id="UP001526426">
    <property type="component" value="Unassembled WGS sequence"/>
</dbReference>
<dbReference type="InterPro" id="IPR010667">
    <property type="entry name" value="Phage_T4_Gp19"/>
</dbReference>
<sequence>MPDTPEYLTLSRFYFELSGGAIGNSQTLLVSKVSGVTITLEAAAEGESLGVSKGAKSETQITVAGTTQSNITLEFVVTRENDILEQWYKSVHPTSMDGGGTDWEKNRASASLVFYAQNGKEGARFNLRDAIPAKYTSTPVSADSTDMFKETVEIAHAGLNRMPPGGSTMNVAPRK</sequence>
<dbReference type="PANTHER" id="PTHR38009">
    <property type="entry name" value="CONSERVED HYPOTHETICAL PHAGE TAIL PROTEIN"/>
    <property type="match status" value="1"/>
</dbReference>
<dbReference type="InterPro" id="IPR011747">
    <property type="entry name" value="CHP02241"/>
</dbReference>
<comment type="caution">
    <text evidence="1">The sequence shown here is derived from an EMBL/GenBank/DDBJ whole genome shotgun (WGS) entry which is preliminary data.</text>
</comment>
<dbReference type="EMBL" id="JAIHOM010000109">
    <property type="protein sequence ID" value="MCW6038098.1"/>
    <property type="molecule type" value="Genomic_DNA"/>
</dbReference>
<gene>
    <name evidence="1" type="ORF">K4A83_17735</name>
</gene>
<accession>A0ABT3L9A7</accession>
<name>A0ABT3L9A7_9CYAN</name>
<protein>
    <submittedName>
        <fullName evidence="1">Phage tail protein</fullName>
    </submittedName>
</protein>
<organism evidence="1 2">
    <name type="scientific">Spirulina subsalsa FACHB-351</name>
    <dbReference type="NCBI Taxonomy" id="234711"/>
    <lineage>
        <taxon>Bacteria</taxon>
        <taxon>Bacillati</taxon>
        <taxon>Cyanobacteriota</taxon>
        <taxon>Cyanophyceae</taxon>
        <taxon>Spirulinales</taxon>
        <taxon>Spirulinaceae</taxon>
        <taxon>Spirulina</taxon>
    </lineage>
</organism>